<gene>
    <name evidence="1" type="ORF">SpAn4DRAFT_2574</name>
</gene>
<evidence type="ECO:0000313" key="2">
    <source>
        <dbReference type="Proteomes" id="UP000049855"/>
    </source>
</evidence>
<dbReference type="AlphaFoldDB" id="A0A0U1L0Z9"/>
<dbReference type="RefSeq" id="WP_258955133.1">
    <property type="nucleotide sequence ID" value="NZ_CTRP01000012.1"/>
</dbReference>
<dbReference type="Proteomes" id="UP000049855">
    <property type="component" value="Unassembled WGS sequence"/>
</dbReference>
<accession>A0A0U1L0Z9</accession>
<name>A0A0U1L0Z9_9FIRM</name>
<reference evidence="2" key="1">
    <citation type="submission" date="2015-03" db="EMBL/GenBank/DDBJ databases">
        <authorList>
            <person name="Nijsse Bart"/>
        </authorList>
    </citation>
    <scope>NUCLEOTIDE SEQUENCE [LARGE SCALE GENOMIC DNA]</scope>
</reference>
<keyword evidence="2" id="KW-1185">Reference proteome</keyword>
<sequence length="43" mass="5050">MKSSTDSQQMKNCRWRGDLATKHEWSPTQRWLLIAMFIIALAV</sequence>
<dbReference type="EMBL" id="CTRP01000012">
    <property type="protein sequence ID" value="CQR73342.1"/>
    <property type="molecule type" value="Genomic_DNA"/>
</dbReference>
<proteinExistence type="predicted"/>
<evidence type="ECO:0000313" key="1">
    <source>
        <dbReference type="EMBL" id="CQR73342.1"/>
    </source>
</evidence>
<protein>
    <submittedName>
        <fullName evidence="1">Uncharacterized protein</fullName>
    </submittedName>
</protein>
<organism evidence="1 2">
    <name type="scientific">Sporomusa ovata</name>
    <dbReference type="NCBI Taxonomy" id="2378"/>
    <lineage>
        <taxon>Bacteria</taxon>
        <taxon>Bacillati</taxon>
        <taxon>Bacillota</taxon>
        <taxon>Negativicutes</taxon>
        <taxon>Selenomonadales</taxon>
        <taxon>Sporomusaceae</taxon>
        <taxon>Sporomusa</taxon>
    </lineage>
</organism>